<protein>
    <recommendedName>
        <fullName evidence="3">Flavin reductase</fullName>
    </recommendedName>
</protein>
<evidence type="ECO:0000313" key="1">
    <source>
        <dbReference type="EMBL" id="RKN38268.1"/>
    </source>
</evidence>
<dbReference type="AlphaFoldDB" id="A0A3A9YQH0"/>
<keyword evidence="2" id="KW-1185">Reference proteome</keyword>
<reference evidence="1 2" key="1">
    <citation type="journal article" date="2004" name="Syst. Appl. Microbiol.">
        <title>Cryptoendolithic actinomycetes from antarctic sandstone rock samples: Micromonospora endolithica sp. nov. and two isolates related to Micromonospora coerulea Jensen 1932.</title>
        <authorList>
            <person name="Hirsch P."/>
            <person name="Mevs U."/>
            <person name="Kroppenstedt R.M."/>
            <person name="Schumann P."/>
            <person name="Stackebrandt E."/>
        </authorList>
    </citation>
    <scope>NUCLEOTIDE SEQUENCE [LARGE SCALE GENOMIC DNA]</scope>
    <source>
        <strain evidence="1 2">JCM 12677</strain>
    </source>
</reference>
<sequence length="71" mass="7952">MPPTWTCSGCAHHWPCATKQSQLLVEFGGARAALGIYLGACLSAALFDLPHVDRQELQHRFLGWLPRNYWG</sequence>
<dbReference type="OrthoDB" id="3393036at2"/>
<evidence type="ECO:0008006" key="3">
    <source>
        <dbReference type="Google" id="ProtNLM"/>
    </source>
</evidence>
<organism evidence="1 2">
    <name type="scientific">Micromonospora endolithica</name>
    <dbReference type="NCBI Taxonomy" id="230091"/>
    <lineage>
        <taxon>Bacteria</taxon>
        <taxon>Bacillati</taxon>
        <taxon>Actinomycetota</taxon>
        <taxon>Actinomycetes</taxon>
        <taxon>Micromonosporales</taxon>
        <taxon>Micromonosporaceae</taxon>
        <taxon>Micromonospora</taxon>
    </lineage>
</organism>
<comment type="caution">
    <text evidence="1">The sequence shown here is derived from an EMBL/GenBank/DDBJ whole genome shotgun (WGS) entry which is preliminary data.</text>
</comment>
<name>A0A3A9YQH0_9ACTN</name>
<evidence type="ECO:0000313" key="2">
    <source>
        <dbReference type="Proteomes" id="UP000281726"/>
    </source>
</evidence>
<dbReference type="Proteomes" id="UP000281726">
    <property type="component" value="Unassembled WGS sequence"/>
</dbReference>
<accession>A0A3A9YQH0</accession>
<proteinExistence type="predicted"/>
<gene>
    <name evidence="1" type="ORF">D7223_31380</name>
</gene>
<dbReference type="EMBL" id="RBAK01000022">
    <property type="protein sequence ID" value="RKN38268.1"/>
    <property type="molecule type" value="Genomic_DNA"/>
</dbReference>